<dbReference type="PATRIC" id="fig|1447256.3.peg.2244"/>
<sequence length="1654" mass="186293">MPKDNNAPSQNWNIKDQIEQSKKINQDNKQTIDDYKAKTESIKTIQSSLDELENSGQDVSVLRKKFDEKISNNDLSFGEKLGVVGRNIGNDYVSSFSKAFGGNLEKTYSTNLDDIKQKREEVINPISTIASEVALDPLTYTPLSLATKGTKTVRMAKDFVKGGALSAGLYTAKEYGDDNYKPTDSLIAGAFGGALNAGIGRFINRKNAGDLPNTDVTSSDDIANKFIYEQKKVNPEVVTKPTQPTADELVQENIIKTDSQDEIAKRIYEANFKNKDNLIKTDDLKTNKIVNQNDIELAPIKEKSVLPDTLPLNDKEVMKDIMKYAKDNNAVDEFISKLPQNARVDEVRQVFDKMPISQVKEANVLNQMSVQEPRKTNSGIYYSNGTQSFGGASVGGLESEFNQRDYNYDGEHNYKDSVIGALIGAIGINAARKILPGAFRDKNIDANTTGMFVGKSPTDGKDLMIQHNLSQDNLRYANSKGGIVAPSLATVKKDMPIDGFGDITLIGDKALATPSKEMKAFASDIYSPRHPREIRAYNQSDIRKIDNSLMDYIHKTGGGDVSTSNDVSNLIDNVALKAKFLEEQKGISLKIPNRVNPQEQTLKQFYKSEYSTSISNKGLDYQTLARDPKFQEKVAKELTEKYKDNEKALNIMLQPDRLINLAKDRAMNLDQIGRSQNKPDLYKAREIADKYITKYKSEFESYVKNIQESYPYKSSFNNNGKQQPYTEQNVLKYLTSNLRGGENFNYGAGNIRATVTPEFKTIEQIKKAKERLVTSKEFEAIKSSIDNELSDIISKISDDGIDNSFTAREIASEFISDYAKRGKRALNDYSVKVKPENFAEIDSFLNKLKEMPTEYFESKFLGKMELSKFKLAIIPKNASKETKDILASHGIKYKTYDPKLPDSRIEVIKREAEKNNVLFASPTVSGGMVGAITGATSDLDNDGKITYKDLLYGAIGGAGLTKGVLMAKDSHIIQKSRELFKKASDTDFADAIIGHKIYEKKDYMNIREDMLKAKNQKLEDFTQLHEQLKLLDDSTRKDMYKYMSGDKNINLDTNIKTLADSYTNEINKLSKEMVDLGILDEAQFDKFKDRYLHRRYDKDLSQKFNSLFSKGKTVSGVFSRGKEWSGTKAEYEKLLNNGEIGDFFNGKIEATKMQNGQYKFRQDWTDEQRTKWGEIQDIAFSLPETLMRSTEMVQHGKMLKKIVDETKYVSDEALDGYVQLNGNKYGALKGKYVPKDMASDINEFHSAIFGNEGGLFSKDVVDAYKALSSFWKKTHTVYNPIAHMNNLLSNITMQFGAGINPHKAVKNAYKGAITSQKVKQFRELKAKELIGLSSEERVSLNALIQDDDIKLWNEAQRAGLFGRSGLNDILNQYVNPTKATNSSNLTGTRKVLNKFDDLASKAYQGEDNIMRFSMLKSLTEKGKSLDEAIKEINNTIPDYTKPMSRLARFGRDSMLTPFISWTYYSTPIILKQFKDRPERIAAIYASLYGLNKLAGIDPFDEKDIPQQNFAMKRIPIYKNGNEVTTIKVDRWIPHNDMLNPIDMAKNLTNGGAWRAIPDILNNSNSYFGGKITNNEGALKAYDLSKYGIQQITPDILDNVWNLAESKMLSKEKRTKNPVIQPRTTTQELLKFFGINSMTYNKANQARKVANEKIK</sequence>
<proteinExistence type="predicted"/>
<feature type="region of interest" description="Disordered" evidence="1">
    <location>
        <begin position="1"/>
        <end position="32"/>
    </location>
</feature>
<organism evidence="3 4">
    <name type="scientific">Aliarcobacter butzleri L348</name>
    <dbReference type="NCBI Taxonomy" id="1447256"/>
    <lineage>
        <taxon>Bacteria</taxon>
        <taxon>Pseudomonadati</taxon>
        <taxon>Campylobacterota</taxon>
        <taxon>Epsilonproteobacteria</taxon>
        <taxon>Campylobacterales</taxon>
        <taxon>Arcobacteraceae</taxon>
        <taxon>Aliarcobacter</taxon>
    </lineage>
</organism>
<accession>A0A0G9JR10</accession>
<dbReference type="Pfam" id="PF18814">
    <property type="entry name" value="PBECR5"/>
    <property type="match status" value="1"/>
</dbReference>
<evidence type="ECO:0000259" key="2">
    <source>
        <dbReference type="Pfam" id="PF18814"/>
    </source>
</evidence>
<dbReference type="RefSeq" id="WP_046997313.1">
    <property type="nucleotide sequence ID" value="NZ_JAIQ01000165.1"/>
</dbReference>
<feature type="compositionally biased region" description="Polar residues" evidence="1">
    <location>
        <begin position="1"/>
        <end position="14"/>
    </location>
</feature>
<reference evidence="3 4" key="1">
    <citation type="submission" date="2014-01" db="EMBL/GenBank/DDBJ databases">
        <title>Development of a Comparative Genomic Fingerprinting Assay for High Resolution Genotyping of Arcobacter butzleri.</title>
        <authorList>
            <person name="Webb A.L."/>
            <person name="Inglis G.D."/>
            <person name="Kruczkiewicz P."/>
            <person name="Selinger L.B."/>
            <person name="Taboada E.N."/>
        </authorList>
    </citation>
    <scope>NUCLEOTIDE SEQUENCE [LARGE SCALE GENOMIC DNA]</scope>
    <source>
        <strain evidence="3 4">L348</strain>
    </source>
</reference>
<feature type="compositionally biased region" description="Basic and acidic residues" evidence="1">
    <location>
        <begin position="16"/>
        <end position="32"/>
    </location>
</feature>
<dbReference type="InterPro" id="IPR018247">
    <property type="entry name" value="EF_Hand_1_Ca_BS"/>
</dbReference>
<dbReference type="PROSITE" id="PS00018">
    <property type="entry name" value="EF_HAND_1"/>
    <property type="match status" value="1"/>
</dbReference>
<evidence type="ECO:0000256" key="1">
    <source>
        <dbReference type="SAM" id="MobiDB-lite"/>
    </source>
</evidence>
<evidence type="ECO:0000313" key="4">
    <source>
        <dbReference type="Proteomes" id="UP000035514"/>
    </source>
</evidence>
<comment type="caution">
    <text evidence="3">The sequence shown here is derived from an EMBL/GenBank/DDBJ whole genome shotgun (WGS) entry which is preliminary data.</text>
</comment>
<name>A0A0G9JR10_9BACT</name>
<protein>
    <recommendedName>
        <fullName evidence="2">Barnase-EndoU-ColicinE5/D-RelE like domain-containing protein</fullName>
    </recommendedName>
</protein>
<dbReference type="InterPro" id="IPR040998">
    <property type="entry name" value="PBECR5"/>
</dbReference>
<dbReference type="EMBL" id="JAIQ01000165">
    <property type="protein sequence ID" value="KLD96703.1"/>
    <property type="molecule type" value="Genomic_DNA"/>
</dbReference>
<feature type="domain" description="Barnase-EndoU-ColicinE5/D-RelE like" evidence="2">
    <location>
        <begin position="458"/>
        <end position="612"/>
    </location>
</feature>
<dbReference type="Proteomes" id="UP000035514">
    <property type="component" value="Unassembled WGS sequence"/>
</dbReference>
<evidence type="ECO:0000313" key="3">
    <source>
        <dbReference type="EMBL" id="KLD96703.1"/>
    </source>
</evidence>
<gene>
    <name evidence="3" type="ORF">AA20_11445</name>
</gene>